<dbReference type="Proteomes" id="UP000243002">
    <property type="component" value="Unassembled WGS sequence"/>
</dbReference>
<dbReference type="Gene3D" id="3.40.50.620">
    <property type="entry name" value="HUPs"/>
    <property type="match status" value="1"/>
</dbReference>
<evidence type="ECO:0000256" key="1">
    <source>
        <dbReference type="PIRSR" id="PIRSR006661-1"/>
    </source>
</evidence>
<accession>A0A2P7MUK4</accession>
<evidence type="ECO:0000313" key="3">
    <source>
        <dbReference type="Proteomes" id="UP000243002"/>
    </source>
</evidence>
<keyword evidence="2" id="KW-0808">Transferase</keyword>
<dbReference type="AlphaFoldDB" id="A0A2P7MUK4"/>
<feature type="active site" description="Nucleophile and sulfur donor" evidence="1">
    <location>
        <position position="185"/>
    </location>
</feature>
<dbReference type="InterPro" id="IPR052188">
    <property type="entry name" value="Ni-pincer_cofactor_biosynth"/>
</dbReference>
<gene>
    <name evidence="2" type="primary">larE</name>
    <name evidence="2" type="ORF">C7K55_08815</name>
</gene>
<dbReference type="PANTHER" id="PTHR43169:SF2">
    <property type="entry name" value="NAD_GMP SYNTHASE DOMAIN-CONTAINING PROTEIN"/>
    <property type="match status" value="1"/>
</dbReference>
<dbReference type="PANTHER" id="PTHR43169">
    <property type="entry name" value="EXSB FAMILY PROTEIN"/>
    <property type="match status" value="1"/>
</dbReference>
<comment type="caution">
    <text evidence="2">The sequence shown here is derived from an EMBL/GenBank/DDBJ whole genome shotgun (WGS) entry which is preliminary data.</text>
</comment>
<dbReference type="PIRSF" id="PIRSF006661">
    <property type="entry name" value="PP-lp_UCP006661"/>
    <property type="match status" value="1"/>
</dbReference>
<name>A0A2P7MUK4_9CYAN</name>
<proteinExistence type="predicted"/>
<dbReference type="InterPro" id="IPR014729">
    <property type="entry name" value="Rossmann-like_a/b/a_fold"/>
</dbReference>
<dbReference type="EMBL" id="PXXO01000009">
    <property type="protein sequence ID" value="PSJ04879.1"/>
    <property type="molecule type" value="Genomic_DNA"/>
</dbReference>
<protein>
    <submittedName>
        <fullName evidence="2">ATP-dependent sacrificial sulfur transferase LarE</fullName>
    </submittedName>
</protein>
<dbReference type="GO" id="GO:0016783">
    <property type="term" value="F:sulfurtransferase activity"/>
    <property type="evidence" value="ECO:0007669"/>
    <property type="project" value="InterPro"/>
</dbReference>
<sequence>MLFSPLEPLPPPLELALASLRQQLACLDRLVLAYSGGVDSSLVAALAVEQRGEAALAITGVSPALAPHLRAEAAEQARWLRITHREIATAELADPAYASNPDQRCYACKRELHRLLAPIAAAAAGATVLDGVNAEDLDDHRPGIRAAKEFGVRSPLAEVGLDKAGVRQISRALGLPWWDKPAQPCLASRFPYGERITAERLERVAAAEAWLFARGWPQVRVRSQGQTARIELPPAQLDRALGLWAKPETRQALVAAFLEMGFSAVGLDLEGLVSGKLNRELGSANRWLAG</sequence>
<organism evidence="2 3">
    <name type="scientific">Cyanobium usitatum str. Tous</name>
    <dbReference type="NCBI Taxonomy" id="2116684"/>
    <lineage>
        <taxon>Bacteria</taxon>
        <taxon>Bacillati</taxon>
        <taxon>Cyanobacteriota</taxon>
        <taxon>Cyanophyceae</taxon>
        <taxon>Synechococcales</taxon>
        <taxon>Prochlorococcaceae</taxon>
        <taxon>Cyanobium</taxon>
    </lineage>
</organism>
<dbReference type="RefSeq" id="WP_106632439.1">
    <property type="nucleotide sequence ID" value="NZ_PXXO01000009.1"/>
</dbReference>
<evidence type="ECO:0000313" key="2">
    <source>
        <dbReference type="EMBL" id="PSJ04879.1"/>
    </source>
</evidence>
<dbReference type="InterPro" id="IPR005232">
    <property type="entry name" value="LarE"/>
</dbReference>
<dbReference type="CDD" id="cd01990">
    <property type="entry name" value="LarE-like"/>
    <property type="match status" value="1"/>
</dbReference>
<dbReference type="NCBIfam" id="TIGR00268">
    <property type="entry name" value="ATP-dependent sacrificial sulfur transferase LarE"/>
    <property type="match status" value="1"/>
</dbReference>
<dbReference type="SUPFAM" id="SSF52402">
    <property type="entry name" value="Adenine nucleotide alpha hydrolases-like"/>
    <property type="match status" value="1"/>
</dbReference>
<dbReference type="OrthoDB" id="9776919at2"/>
<keyword evidence="3" id="KW-1185">Reference proteome</keyword>
<reference evidence="2 3" key="1">
    <citation type="journal article" date="2018" name="Environ. Microbiol.">
        <title>Ecological and genomic features of two widespread freshwater picocyanobacteria.</title>
        <authorList>
            <person name="Cabello-Yeves P.J."/>
            <person name="Picazo A."/>
            <person name="Camacho A."/>
            <person name="Callieri C."/>
            <person name="Rosselli R."/>
            <person name="Roda-Garcia J.J."/>
            <person name="Coutinho F.H."/>
            <person name="Rodriguez-Valera F."/>
        </authorList>
    </citation>
    <scope>NUCLEOTIDE SEQUENCE [LARGE SCALE GENOMIC DNA]</scope>
    <source>
        <strain evidence="2 3">Tous</strain>
    </source>
</reference>